<feature type="domain" description="Sodium/calcium exchanger membrane region" evidence="6">
    <location>
        <begin position="173"/>
        <end position="317"/>
    </location>
</feature>
<reference evidence="7" key="1">
    <citation type="submission" date="2018-06" db="EMBL/GenBank/DDBJ databases">
        <authorList>
            <person name="Zhirakovskaya E."/>
        </authorList>
    </citation>
    <scope>NUCLEOTIDE SEQUENCE</scope>
</reference>
<feature type="transmembrane region" description="Helical" evidence="5">
    <location>
        <begin position="78"/>
        <end position="96"/>
    </location>
</feature>
<proteinExistence type="predicted"/>
<feature type="domain" description="Sodium/calcium exchanger membrane region" evidence="6">
    <location>
        <begin position="6"/>
        <end position="144"/>
    </location>
</feature>
<keyword evidence="2 5" id="KW-0812">Transmembrane</keyword>
<evidence type="ECO:0000256" key="1">
    <source>
        <dbReference type="ARBA" id="ARBA00004141"/>
    </source>
</evidence>
<dbReference type="InterPro" id="IPR004481">
    <property type="entry name" value="K/Na/Ca-exchanger"/>
</dbReference>
<feature type="transmembrane region" description="Helical" evidence="5">
    <location>
        <begin position="238"/>
        <end position="262"/>
    </location>
</feature>
<dbReference type="AlphaFoldDB" id="A0A3B0Z7Y0"/>
<organism evidence="7">
    <name type="scientific">hydrothermal vent metagenome</name>
    <dbReference type="NCBI Taxonomy" id="652676"/>
    <lineage>
        <taxon>unclassified sequences</taxon>
        <taxon>metagenomes</taxon>
        <taxon>ecological metagenomes</taxon>
    </lineage>
</organism>
<dbReference type="InterPro" id="IPR044880">
    <property type="entry name" value="NCX_ion-bd_dom_sf"/>
</dbReference>
<evidence type="ECO:0000259" key="6">
    <source>
        <dbReference type="Pfam" id="PF01699"/>
    </source>
</evidence>
<feature type="transmembrane region" description="Helical" evidence="5">
    <location>
        <begin position="274"/>
        <end position="291"/>
    </location>
</feature>
<comment type="subcellular location">
    <subcellularLocation>
        <location evidence="1">Membrane</location>
        <topology evidence="1">Multi-pass membrane protein</topology>
    </subcellularLocation>
</comment>
<evidence type="ECO:0000313" key="7">
    <source>
        <dbReference type="EMBL" id="VAW83652.1"/>
    </source>
</evidence>
<protein>
    <submittedName>
        <fullName evidence="7">Inner membrane protein YrbG, predicted calcium/sodium:proton antiporter</fullName>
    </submittedName>
</protein>
<dbReference type="Pfam" id="PF01699">
    <property type="entry name" value="Na_Ca_ex"/>
    <property type="match status" value="2"/>
</dbReference>
<feature type="transmembrane region" description="Helical" evidence="5">
    <location>
        <begin position="303"/>
        <end position="323"/>
    </location>
</feature>
<feature type="transmembrane region" description="Helical" evidence="5">
    <location>
        <begin position="168"/>
        <end position="187"/>
    </location>
</feature>
<feature type="transmembrane region" description="Helical" evidence="5">
    <location>
        <begin position="207"/>
        <end position="231"/>
    </location>
</feature>
<dbReference type="Gene3D" id="1.20.1420.30">
    <property type="entry name" value="NCX, central ion-binding region"/>
    <property type="match status" value="1"/>
</dbReference>
<dbReference type="GO" id="GO:0005262">
    <property type="term" value="F:calcium channel activity"/>
    <property type="evidence" value="ECO:0007669"/>
    <property type="project" value="TreeGrafter"/>
</dbReference>
<evidence type="ECO:0000256" key="5">
    <source>
        <dbReference type="SAM" id="Phobius"/>
    </source>
</evidence>
<dbReference type="EMBL" id="UOFO01000017">
    <property type="protein sequence ID" value="VAW83652.1"/>
    <property type="molecule type" value="Genomic_DNA"/>
</dbReference>
<sequence length="325" mass="33858">MLLFCGAVLVGIAALVWGADRFVDGASGLARNLGVSTLVIGLTVVGFGTSAPEILVAAVAAFEGNPSLGIGNALGSNIANVALVIGVTALVTPLLVKSKILRREFPILIVAMIAACFLLIDSHLGRMDGALMLIGITVIMLMLIWLSRRADADDSLSVELDMEIPQEIAVGKAVGLFVVGLVVLLVGSQALVWGASNIAKVLGMSDLVIGLTIVAIGTSLPELAASVVAALKKEHDMVIGNIIGSNMFNLLAVLAMPGLISPSVLVPEVLSRDYLVMFVVTIALLFMARGLHGKGQITRVEGGLLLATYFGYLGWLYVSEMAIQV</sequence>
<keyword evidence="3 5" id="KW-1133">Transmembrane helix</keyword>
<dbReference type="GO" id="GO:0008273">
    <property type="term" value="F:calcium, potassium:sodium antiporter activity"/>
    <property type="evidence" value="ECO:0007669"/>
    <property type="project" value="TreeGrafter"/>
</dbReference>
<dbReference type="NCBIfam" id="TIGR00367">
    <property type="entry name" value="calcium/sodium antiporter"/>
    <property type="match status" value="1"/>
</dbReference>
<evidence type="ECO:0000256" key="4">
    <source>
        <dbReference type="ARBA" id="ARBA00023136"/>
    </source>
</evidence>
<evidence type="ECO:0000256" key="2">
    <source>
        <dbReference type="ARBA" id="ARBA00022692"/>
    </source>
</evidence>
<gene>
    <name evidence="7" type="ORF">MNBD_GAMMA16-929</name>
</gene>
<dbReference type="PANTHER" id="PTHR10846">
    <property type="entry name" value="SODIUM/POTASSIUM/CALCIUM EXCHANGER"/>
    <property type="match status" value="1"/>
</dbReference>
<feature type="transmembrane region" description="Helical" evidence="5">
    <location>
        <begin position="105"/>
        <end position="124"/>
    </location>
</feature>
<dbReference type="InterPro" id="IPR004837">
    <property type="entry name" value="NaCa_Exmemb"/>
</dbReference>
<feature type="transmembrane region" description="Helical" evidence="5">
    <location>
        <begin position="130"/>
        <end position="147"/>
    </location>
</feature>
<keyword evidence="4 5" id="KW-0472">Membrane</keyword>
<dbReference type="GO" id="GO:0006874">
    <property type="term" value="P:intracellular calcium ion homeostasis"/>
    <property type="evidence" value="ECO:0007669"/>
    <property type="project" value="TreeGrafter"/>
</dbReference>
<dbReference type="PANTHER" id="PTHR10846:SF8">
    <property type="entry name" value="INNER MEMBRANE PROTEIN YRBG"/>
    <property type="match status" value="1"/>
</dbReference>
<dbReference type="GO" id="GO:0005886">
    <property type="term" value="C:plasma membrane"/>
    <property type="evidence" value="ECO:0007669"/>
    <property type="project" value="TreeGrafter"/>
</dbReference>
<accession>A0A3B0Z7Y0</accession>
<evidence type="ECO:0000256" key="3">
    <source>
        <dbReference type="ARBA" id="ARBA00022989"/>
    </source>
</evidence>
<name>A0A3B0Z7Y0_9ZZZZ</name>